<gene>
    <name evidence="10" type="primary">LOC107072920</name>
</gene>
<dbReference type="PROSITE" id="PS51831">
    <property type="entry name" value="HD"/>
    <property type="match status" value="1"/>
</dbReference>
<dbReference type="EC" id="3.1.7.2" evidence="1"/>
<comment type="function">
    <text evidence="2">ppGpp hydrolyzing enzyme involved in starvation response.</text>
</comment>
<dbReference type="SMART" id="SM00471">
    <property type="entry name" value="HDc"/>
    <property type="match status" value="1"/>
</dbReference>
<proteinExistence type="inferred from homology"/>
<evidence type="ECO:0000256" key="6">
    <source>
        <dbReference type="ARBA" id="ARBA00041770"/>
    </source>
</evidence>
<evidence type="ECO:0000256" key="1">
    <source>
        <dbReference type="ARBA" id="ARBA00024387"/>
    </source>
</evidence>
<dbReference type="GeneID" id="107072920"/>
<protein>
    <recommendedName>
        <fullName evidence="4">Guanosine-3',5'-bis(diphosphate) 3'-pyrophosphohydrolase MESH1</fullName>
        <ecNumber evidence="1">3.1.7.2</ecNumber>
    </recommendedName>
    <alternativeName>
        <fullName evidence="5">Metazoan SpoT homolog 1</fullName>
    </alternativeName>
    <alternativeName>
        <fullName evidence="6">Penta-phosphate guanosine-3'-pyrophosphohydrolase</fullName>
    </alternativeName>
</protein>
<keyword evidence="9" id="KW-1185">Reference proteome</keyword>
<dbReference type="CDD" id="cd00077">
    <property type="entry name" value="HDc"/>
    <property type="match status" value="1"/>
</dbReference>
<dbReference type="PANTHER" id="PTHR46246">
    <property type="entry name" value="GUANOSINE-3',5'-BIS(DIPHOSPHATE) 3'-PYROPHOSPHOHYDROLASE MESH1"/>
    <property type="match status" value="1"/>
</dbReference>
<organism evidence="9 10">
    <name type="scientific">Polistes dominula</name>
    <name type="common">European paper wasp</name>
    <name type="synonym">Vespa dominula</name>
    <dbReference type="NCBI Taxonomy" id="743375"/>
    <lineage>
        <taxon>Eukaryota</taxon>
        <taxon>Metazoa</taxon>
        <taxon>Ecdysozoa</taxon>
        <taxon>Arthropoda</taxon>
        <taxon>Hexapoda</taxon>
        <taxon>Insecta</taxon>
        <taxon>Pterygota</taxon>
        <taxon>Neoptera</taxon>
        <taxon>Endopterygota</taxon>
        <taxon>Hymenoptera</taxon>
        <taxon>Apocrita</taxon>
        <taxon>Aculeata</taxon>
        <taxon>Vespoidea</taxon>
        <taxon>Vespidae</taxon>
        <taxon>Polistinae</taxon>
        <taxon>Polistini</taxon>
        <taxon>Polistes</taxon>
    </lineage>
</organism>
<dbReference type="InterPro" id="IPR052194">
    <property type="entry name" value="MESH1"/>
</dbReference>
<evidence type="ECO:0000313" key="9">
    <source>
        <dbReference type="Proteomes" id="UP000694924"/>
    </source>
</evidence>
<evidence type="ECO:0000256" key="5">
    <source>
        <dbReference type="ARBA" id="ARBA00041464"/>
    </source>
</evidence>
<dbReference type="InterPro" id="IPR006674">
    <property type="entry name" value="HD_domain"/>
</dbReference>
<dbReference type="Proteomes" id="UP000694924">
    <property type="component" value="Unplaced"/>
</dbReference>
<comment type="catalytic activity">
    <reaction evidence="7">
        <text>guanosine 3',5'-bis(diphosphate) + H2O = GDP + diphosphate + H(+)</text>
        <dbReference type="Rhea" id="RHEA:14253"/>
        <dbReference type="ChEBI" id="CHEBI:15377"/>
        <dbReference type="ChEBI" id="CHEBI:15378"/>
        <dbReference type="ChEBI" id="CHEBI:33019"/>
        <dbReference type="ChEBI" id="CHEBI:58189"/>
        <dbReference type="ChEBI" id="CHEBI:77828"/>
        <dbReference type="EC" id="3.1.7.2"/>
    </reaction>
</comment>
<name>A0ABM1J8D9_POLDO</name>
<dbReference type="Pfam" id="PF13328">
    <property type="entry name" value="HD_4"/>
    <property type="match status" value="1"/>
</dbReference>
<feature type="domain" description="HD" evidence="8">
    <location>
        <begin position="111"/>
        <end position="206"/>
    </location>
</feature>
<dbReference type="RefSeq" id="XP_015188727.1">
    <property type="nucleotide sequence ID" value="XM_015333241.1"/>
</dbReference>
<evidence type="ECO:0000313" key="10">
    <source>
        <dbReference type="RefSeq" id="XP_015188727.1"/>
    </source>
</evidence>
<evidence type="ECO:0000256" key="3">
    <source>
        <dbReference type="ARBA" id="ARBA00038354"/>
    </source>
</evidence>
<evidence type="ECO:0000256" key="4">
    <source>
        <dbReference type="ARBA" id="ARBA00040793"/>
    </source>
</evidence>
<reference evidence="10" key="1">
    <citation type="submission" date="2025-08" db="UniProtKB">
        <authorList>
            <consortium name="RefSeq"/>
        </authorList>
    </citation>
    <scope>IDENTIFICATION</scope>
    <source>
        <tissue evidence="10">Whole body</tissue>
    </source>
</reference>
<dbReference type="SUPFAM" id="SSF109604">
    <property type="entry name" value="HD-domain/PDEase-like"/>
    <property type="match status" value="1"/>
</dbReference>
<comment type="similarity">
    <text evidence="3">Belongs to the MESH1 family.</text>
</comment>
<sequence>MNNLYLLQLKTLNENVEHMQSHIMTYKYKDPRFDITKSVFLATMADPVIGIKESTTDKIICADPFKEGDPCDSCVPRLSNNKLLSLIIKCTNFAAEKHKNQKRKDPAQTPYINHPIGVANILLHEGDVYDPVVILAALLHDTVEDTDTSFDEIEQEFGYTVSQVVQEVTDDKTLPKAERKRLQIENAPKRSHRAKLVLLADKLYNLRDLQKSTPIGWTPERVKEYFKWAKAVVDRIRRTNSNLETALDKIFEEQKIETEIKCKCVLDNLQNCHNSENIT</sequence>
<evidence type="ECO:0000256" key="2">
    <source>
        <dbReference type="ARBA" id="ARBA00037781"/>
    </source>
</evidence>
<dbReference type="InterPro" id="IPR003607">
    <property type="entry name" value="HD/PDEase_dom"/>
</dbReference>
<evidence type="ECO:0000256" key="7">
    <source>
        <dbReference type="ARBA" id="ARBA00047968"/>
    </source>
</evidence>
<evidence type="ECO:0000259" key="8">
    <source>
        <dbReference type="PROSITE" id="PS51831"/>
    </source>
</evidence>
<dbReference type="Gene3D" id="1.10.3210.10">
    <property type="entry name" value="Hypothetical protein af1432"/>
    <property type="match status" value="1"/>
</dbReference>
<accession>A0ABM1J8D9</accession>
<dbReference type="PANTHER" id="PTHR46246:SF1">
    <property type="entry name" value="GUANOSINE-3',5'-BIS(DIPHOSPHATE) 3'-PYROPHOSPHOHYDROLASE MESH1"/>
    <property type="match status" value="1"/>
</dbReference>